<evidence type="ECO:0000313" key="2">
    <source>
        <dbReference type="EMBL" id="AOW02991.1"/>
    </source>
</evidence>
<evidence type="ECO:0000313" key="3">
    <source>
        <dbReference type="Proteomes" id="UP000182444"/>
    </source>
</evidence>
<dbReference type="GeneID" id="94583068"/>
<protein>
    <submittedName>
        <fullName evidence="2">Uncharacterized protein</fullName>
    </submittedName>
</protein>
<dbReference type="VEuPathDB" id="FungiDB:YALI1_C24183g"/>
<accession>A0A1D8NBH7</accession>
<name>A0A1D8NBH7_YARLL</name>
<dbReference type="EMBL" id="CP017555">
    <property type="protein sequence ID" value="AOW02991.1"/>
    <property type="molecule type" value="Genomic_DNA"/>
</dbReference>
<dbReference type="RefSeq" id="XP_068138543.1">
    <property type="nucleotide sequence ID" value="XM_068282442.1"/>
</dbReference>
<feature type="region of interest" description="Disordered" evidence="1">
    <location>
        <begin position="1"/>
        <end position="74"/>
    </location>
</feature>
<evidence type="ECO:0000256" key="1">
    <source>
        <dbReference type="SAM" id="MobiDB-lite"/>
    </source>
</evidence>
<reference evidence="2 3" key="1">
    <citation type="journal article" date="2016" name="PLoS ONE">
        <title>Sequence Assembly of Yarrowia lipolytica Strain W29/CLIB89 Shows Transposable Element Diversity.</title>
        <authorList>
            <person name="Magnan C."/>
            <person name="Yu J."/>
            <person name="Chang I."/>
            <person name="Jahn E."/>
            <person name="Kanomata Y."/>
            <person name="Wu J."/>
            <person name="Zeller M."/>
            <person name="Oakes M."/>
            <person name="Baldi P."/>
            <person name="Sandmeyer S."/>
        </authorList>
    </citation>
    <scope>NUCLEOTIDE SEQUENCE [LARGE SCALE GENOMIC DNA]</scope>
    <source>
        <strain evidence="3">CLIB89(W29)</strain>
    </source>
</reference>
<feature type="compositionally biased region" description="Low complexity" evidence="1">
    <location>
        <begin position="60"/>
        <end position="72"/>
    </location>
</feature>
<proteinExistence type="predicted"/>
<organism evidence="2 3">
    <name type="scientific">Yarrowia lipolytica</name>
    <name type="common">Candida lipolytica</name>
    <dbReference type="NCBI Taxonomy" id="4952"/>
    <lineage>
        <taxon>Eukaryota</taxon>
        <taxon>Fungi</taxon>
        <taxon>Dikarya</taxon>
        <taxon>Ascomycota</taxon>
        <taxon>Saccharomycotina</taxon>
        <taxon>Dipodascomycetes</taxon>
        <taxon>Dipodascales</taxon>
        <taxon>Dipodascales incertae sedis</taxon>
        <taxon>Yarrowia</taxon>
    </lineage>
</organism>
<dbReference type="AlphaFoldDB" id="A0A1D8NBH7"/>
<dbReference type="Proteomes" id="UP000182444">
    <property type="component" value="Chromosome 1C"/>
</dbReference>
<sequence length="169" mass="18595">MPSQVGRPSLGHKSPVQPFRDNRRFSGGVSIQVPSPPTINFKPEDFGPPLGPHEPGDRFPSPSSPVYSSYSVENAPPGPSQLPFIICHFRAIDPAVSQKNPVSLIPAQGRASGRVYWCPRGDIRGVCLSWLRSTLGIRDTDVKTGKAKWPAKLVTIRSRCEDTARLWIR</sequence>
<gene>
    <name evidence="2" type="ORF">YALI1_C24183g</name>
</gene>